<keyword evidence="5" id="KW-1185">Reference proteome</keyword>
<comment type="similarity">
    <text evidence="1">Belongs to the UPF0312 family.</text>
</comment>
<dbReference type="Gene3D" id="2.60.40.1120">
    <property type="entry name" value="Carboxypeptidase-like, regulatory domain"/>
    <property type="match status" value="1"/>
</dbReference>
<dbReference type="RefSeq" id="WP_192792842.1">
    <property type="nucleotide sequence ID" value="NZ_JADBEK010000001.1"/>
</dbReference>
<comment type="caution">
    <text evidence="4">The sequence shown here is derived from an EMBL/GenBank/DDBJ whole genome shotgun (WGS) entry which is preliminary data.</text>
</comment>
<accession>A0ABR9MM14</accession>
<dbReference type="SMART" id="SM00867">
    <property type="entry name" value="YceI"/>
    <property type="match status" value="1"/>
</dbReference>
<sequence>MYTSQEQAGRSPAAGRPPQQSAPAGGRGLHALIRTKDGWAVQHAIVTVTDLTGQQVARAEADAEGVVSTGPLAPGVYTAVATAAGYTPAAMTAIATGSGTAELGTVTLARQGGVDLPPPGIWTLDPAHCTIAATAQHLGLSTVRGRFTQFAGRIEVGPDPETSSVAADVVAASIDTGNGTRDAHLRSADFLNADAYRMISYRSTGLTPAGPDRWIVHGTLTLAGVQRPVDLDLAYLGTGPDPWGGLRAAFRAETELRREDFAMTYNQVVRAGVNLIGSTVKIELDIQAVQGASLP</sequence>
<dbReference type="PANTHER" id="PTHR34406:SF1">
    <property type="entry name" value="PROTEIN YCEI"/>
    <property type="match status" value="1"/>
</dbReference>
<proteinExistence type="inferred from homology"/>
<dbReference type="PANTHER" id="PTHR34406">
    <property type="entry name" value="PROTEIN YCEI"/>
    <property type="match status" value="1"/>
</dbReference>
<gene>
    <name evidence="4" type="ORF">H4W80_011760</name>
</gene>
<dbReference type="EMBL" id="JADBEK010000001">
    <property type="protein sequence ID" value="MBE1593502.1"/>
    <property type="molecule type" value="Genomic_DNA"/>
</dbReference>
<evidence type="ECO:0000313" key="4">
    <source>
        <dbReference type="EMBL" id="MBE1593502.1"/>
    </source>
</evidence>
<dbReference type="Gene3D" id="2.40.128.110">
    <property type="entry name" value="Lipid/polyisoprenoid-binding, YceI-like"/>
    <property type="match status" value="1"/>
</dbReference>
<dbReference type="InterPro" id="IPR036761">
    <property type="entry name" value="TTHA0802/YceI-like_sf"/>
</dbReference>
<evidence type="ECO:0000256" key="1">
    <source>
        <dbReference type="ARBA" id="ARBA00008812"/>
    </source>
</evidence>
<dbReference type="InterPro" id="IPR007372">
    <property type="entry name" value="Lipid/polyisoprenoid-bd_YceI"/>
</dbReference>
<evidence type="ECO:0000313" key="5">
    <source>
        <dbReference type="Proteomes" id="UP000633509"/>
    </source>
</evidence>
<evidence type="ECO:0000259" key="3">
    <source>
        <dbReference type="SMART" id="SM00867"/>
    </source>
</evidence>
<dbReference type="SUPFAM" id="SSF101874">
    <property type="entry name" value="YceI-like"/>
    <property type="match status" value="1"/>
</dbReference>
<dbReference type="SUPFAM" id="SSF49478">
    <property type="entry name" value="Cna protein B-type domain"/>
    <property type="match status" value="1"/>
</dbReference>
<dbReference type="Proteomes" id="UP000633509">
    <property type="component" value="Unassembled WGS sequence"/>
</dbReference>
<reference evidence="4 5" key="1">
    <citation type="submission" date="2020-10" db="EMBL/GenBank/DDBJ databases">
        <title>Sequencing the genomes of 1000 actinobacteria strains.</title>
        <authorList>
            <person name="Klenk H.-P."/>
        </authorList>
    </citation>
    <scope>NUCLEOTIDE SEQUENCE [LARGE SCALE GENOMIC DNA]</scope>
    <source>
        <strain evidence="4 5">DSM 43173</strain>
    </source>
</reference>
<evidence type="ECO:0000256" key="2">
    <source>
        <dbReference type="SAM" id="MobiDB-lite"/>
    </source>
</evidence>
<name>A0ABR9MM14_9ACTN</name>
<feature type="region of interest" description="Disordered" evidence="2">
    <location>
        <begin position="1"/>
        <end position="26"/>
    </location>
</feature>
<protein>
    <submittedName>
        <fullName evidence="4">Polyisoprenoid-binding protein YceI</fullName>
    </submittedName>
</protein>
<organism evidence="4 5">
    <name type="scientific">Nonomuraea angiospora</name>
    <dbReference type="NCBI Taxonomy" id="46172"/>
    <lineage>
        <taxon>Bacteria</taxon>
        <taxon>Bacillati</taxon>
        <taxon>Actinomycetota</taxon>
        <taxon>Actinomycetes</taxon>
        <taxon>Streptosporangiales</taxon>
        <taxon>Streptosporangiaceae</taxon>
        <taxon>Nonomuraea</taxon>
    </lineage>
</organism>
<dbReference type="Pfam" id="PF04264">
    <property type="entry name" value="YceI"/>
    <property type="match status" value="1"/>
</dbReference>
<feature type="domain" description="Lipid/polyisoprenoid-binding YceI-like" evidence="3">
    <location>
        <begin position="121"/>
        <end position="289"/>
    </location>
</feature>